<keyword evidence="1" id="KW-0732">Signal</keyword>
<proteinExistence type="predicted"/>
<name>A0A7W7QCI2_9PSEU</name>
<gene>
    <name evidence="2" type="ORF">FHR82_007308</name>
</gene>
<reference evidence="2 3" key="1">
    <citation type="submission" date="2020-08" db="EMBL/GenBank/DDBJ databases">
        <title>Genomic Encyclopedia of Type Strains, Phase III (KMG-III): the genomes of soil and plant-associated and newly described type strains.</title>
        <authorList>
            <person name="Whitman W."/>
        </authorList>
    </citation>
    <scope>NUCLEOTIDE SEQUENCE [LARGE SCALE GENOMIC DNA]</scope>
    <source>
        <strain evidence="2 3">CECT 8960</strain>
    </source>
</reference>
<evidence type="ECO:0000256" key="1">
    <source>
        <dbReference type="SAM" id="SignalP"/>
    </source>
</evidence>
<evidence type="ECO:0000313" key="2">
    <source>
        <dbReference type="EMBL" id="MBB4911049.1"/>
    </source>
</evidence>
<organism evidence="2 3">
    <name type="scientific">Actinophytocola algeriensis</name>
    <dbReference type="NCBI Taxonomy" id="1768010"/>
    <lineage>
        <taxon>Bacteria</taxon>
        <taxon>Bacillati</taxon>
        <taxon>Actinomycetota</taxon>
        <taxon>Actinomycetes</taxon>
        <taxon>Pseudonocardiales</taxon>
        <taxon>Pseudonocardiaceae</taxon>
    </lineage>
</organism>
<sequence>MTPTKLPAVLVAAAAALVVTATPASAAPSYPCDSIIFNACFYPEPSFHGTEYRTVIYYHGCYTLPPSRSYHTNVTATVYSESDCTGQQAEISGYFGFDIGFSAMSYRYPAE</sequence>
<dbReference type="AlphaFoldDB" id="A0A7W7QCI2"/>
<dbReference type="EMBL" id="JACHJQ010000008">
    <property type="protein sequence ID" value="MBB4911049.1"/>
    <property type="molecule type" value="Genomic_DNA"/>
</dbReference>
<protein>
    <recommendedName>
        <fullName evidence="4">Peptidase inhibitor family I36</fullName>
    </recommendedName>
</protein>
<evidence type="ECO:0000313" key="3">
    <source>
        <dbReference type="Proteomes" id="UP000520767"/>
    </source>
</evidence>
<comment type="caution">
    <text evidence="2">The sequence shown here is derived from an EMBL/GenBank/DDBJ whole genome shotgun (WGS) entry which is preliminary data.</text>
</comment>
<feature type="signal peptide" evidence="1">
    <location>
        <begin position="1"/>
        <end position="26"/>
    </location>
</feature>
<feature type="chain" id="PRO_5030954392" description="Peptidase inhibitor family I36" evidence="1">
    <location>
        <begin position="27"/>
        <end position="111"/>
    </location>
</feature>
<dbReference type="Proteomes" id="UP000520767">
    <property type="component" value="Unassembled WGS sequence"/>
</dbReference>
<dbReference type="RefSeq" id="WP_184815044.1">
    <property type="nucleotide sequence ID" value="NZ_JACHJQ010000008.1"/>
</dbReference>
<evidence type="ECO:0008006" key="4">
    <source>
        <dbReference type="Google" id="ProtNLM"/>
    </source>
</evidence>
<accession>A0A7W7QCI2</accession>
<keyword evidence="3" id="KW-1185">Reference proteome</keyword>